<dbReference type="InterPro" id="IPR051970">
    <property type="entry name" value="TEL2_Regulation"/>
</dbReference>
<gene>
    <name evidence="7" type="ORF">GIB67_019871</name>
</gene>
<feature type="domain" description="Telomere length regulation protein conserved" evidence="5">
    <location>
        <begin position="621"/>
        <end position="731"/>
    </location>
</feature>
<sequence length="1009" mass="112221">MAETREIETKIIEKVGETISAIKEAKHVDEVISVLHSLAVLLFPLDSSIVSGAIDNRYRDQVLSVVAPSPLERDLWRPVFYVGAAFPTLAKFLLYNVTSDWLALFPLSARILVYDSFFVNGPPIEVAQAVVPTLRQEGFVTEDVDLNAVCSNAERILILCLLEKNGVLLMAKEFGGSPTSASFMKPNSSIFISRVAQLMASIPDKARLGAPVALSSHLFFMQIAVQLLDGAEERAIELCDKKDALNASVIDNTFLFVGETFARICRRGSADSLLLQMIPRVLKHLRSCLSSNIHSVDPDLLKLKPEFLFWMKLMEAINDPYAVEKLSEQLLRLLATENTSDIEAYWTLCILFSQTLKCQMSIRSMFFDKFLLWKVFPICCLKWILQFAVLEGPPSATGLSRSQNIEGFLDKVPRLVGVWSKREFVQTAPMEQQAYLTAAVGFSLEMISKEELEATKDVMRLILQGVSCRLESPIHLVRRMASCVALVFSKIVDPKNPLYLDDSCNGEIIDWEFGLSSKCPGIPSAKDVEACSTAVSDRKSNIGANDRSQNTVKHRNKILSEFKLVDPDEIIDPTTLNKEEVSEEDDDDDASKSSETKSNSSLQPYDLSDDDADLKKTFSQMVDIVGALRKPDDPDGVQRALDITEDLVRASPDELRHLSGELVRALVQVHCSDMAVEGEEESSEGKRQKALIALLVTCPFESVDALNKLLYSPNVDISQRILILDVMTDGAEELANLKRKVANSLISTISDIQSWFLPSSKGPPGAGAWKEVSETGSLLNWSYRYERDLPLKPSQLKSGKSRRWSLRSPRTQENQFEWSDNKFPLYAAAFMLPAMQGFDKKRHGVELLGRDFIVLGKLIHMLGVCMKCTALHPEASALAPALLDMLSSREVSNHVEAYVRRSILFTASCVLIALHPSYVASALVEGNPEISRGLEWIRTWSLNVAESDSDTECSTMAMTCLQLHAEMALQASRALESTDQTFKAKDAVIPSNVLKGEIKIPSFHMQYQI</sequence>
<keyword evidence="8" id="KW-1185">Reference proteome</keyword>
<dbReference type="GO" id="GO:0042162">
    <property type="term" value="F:telomeric DNA binding"/>
    <property type="evidence" value="ECO:0007669"/>
    <property type="project" value="TreeGrafter"/>
</dbReference>
<evidence type="ECO:0000256" key="4">
    <source>
        <dbReference type="SAM" id="MobiDB-lite"/>
    </source>
</evidence>
<proteinExistence type="inferred from homology"/>
<comment type="caution">
    <text evidence="7">The sequence shown here is derived from an EMBL/GenBank/DDBJ whole genome shotgun (WGS) entry which is preliminary data.</text>
</comment>
<dbReference type="PANTHER" id="PTHR15830:SF10">
    <property type="entry name" value="TELOMERE LENGTH REGULATION PROTEIN TEL2 HOMOLOG"/>
    <property type="match status" value="1"/>
</dbReference>
<comment type="subcellular location">
    <subcellularLocation>
        <location evidence="1">Cytoplasm</location>
    </subcellularLocation>
</comment>
<feature type="domain" description="TELO2 ARM repeat" evidence="6">
    <location>
        <begin position="270"/>
        <end position="511"/>
    </location>
</feature>
<dbReference type="AlphaFoldDB" id="A0A7J7MK97"/>
<dbReference type="PANTHER" id="PTHR15830">
    <property type="entry name" value="TELOMERE LENGTH REGULATION PROTEIN TEL2 FAMILY MEMBER"/>
    <property type="match status" value="1"/>
</dbReference>
<reference evidence="7 8" key="1">
    <citation type="journal article" date="2020" name="IScience">
        <title>Genome Sequencing of the Endangered Kingdonia uniflora (Circaeasteraceae, Ranunculales) Reveals Potential Mechanisms of Evolutionary Specialization.</title>
        <authorList>
            <person name="Sun Y."/>
            <person name="Deng T."/>
            <person name="Zhang A."/>
            <person name="Moore M.J."/>
            <person name="Landis J.B."/>
            <person name="Lin N."/>
            <person name="Zhang H."/>
            <person name="Zhang X."/>
            <person name="Huang J."/>
            <person name="Zhang X."/>
            <person name="Sun H."/>
            <person name="Wang H."/>
        </authorList>
    </citation>
    <scope>NUCLEOTIDE SEQUENCE [LARGE SCALE GENOMIC DNA]</scope>
    <source>
        <strain evidence="7">TB1705</strain>
        <tissue evidence="7">Leaf</tissue>
    </source>
</reference>
<feature type="region of interest" description="Disordered" evidence="4">
    <location>
        <begin position="573"/>
        <end position="611"/>
    </location>
</feature>
<dbReference type="GO" id="GO:0051879">
    <property type="term" value="F:Hsp90 protein binding"/>
    <property type="evidence" value="ECO:0007669"/>
    <property type="project" value="TreeGrafter"/>
</dbReference>
<dbReference type="EMBL" id="JACGCM010001428">
    <property type="protein sequence ID" value="KAF6155345.1"/>
    <property type="molecule type" value="Genomic_DNA"/>
</dbReference>
<evidence type="ECO:0000256" key="1">
    <source>
        <dbReference type="ARBA" id="ARBA00004496"/>
    </source>
</evidence>
<dbReference type="InterPro" id="IPR038528">
    <property type="entry name" value="TEL2_C_sf"/>
</dbReference>
<dbReference type="Gene3D" id="1.25.40.720">
    <property type="entry name" value="Telomere length regulation protein 2, C-terminal domain"/>
    <property type="match status" value="1"/>
</dbReference>
<dbReference type="InterPro" id="IPR057348">
    <property type="entry name" value="TELO2_ARM"/>
</dbReference>
<evidence type="ECO:0000256" key="2">
    <source>
        <dbReference type="ARBA" id="ARBA00006133"/>
    </source>
</evidence>
<dbReference type="GO" id="GO:0005829">
    <property type="term" value="C:cytosol"/>
    <property type="evidence" value="ECO:0007669"/>
    <property type="project" value="TreeGrafter"/>
</dbReference>
<evidence type="ECO:0000313" key="7">
    <source>
        <dbReference type="EMBL" id="KAF6155345.1"/>
    </source>
</evidence>
<dbReference type="OrthoDB" id="10258062at2759"/>
<evidence type="ECO:0008006" key="9">
    <source>
        <dbReference type="Google" id="ProtNLM"/>
    </source>
</evidence>
<organism evidence="7 8">
    <name type="scientific">Kingdonia uniflora</name>
    <dbReference type="NCBI Taxonomy" id="39325"/>
    <lineage>
        <taxon>Eukaryota</taxon>
        <taxon>Viridiplantae</taxon>
        <taxon>Streptophyta</taxon>
        <taxon>Embryophyta</taxon>
        <taxon>Tracheophyta</taxon>
        <taxon>Spermatophyta</taxon>
        <taxon>Magnoliopsida</taxon>
        <taxon>Ranunculales</taxon>
        <taxon>Circaeasteraceae</taxon>
        <taxon>Kingdonia</taxon>
    </lineage>
</organism>
<dbReference type="Proteomes" id="UP000541444">
    <property type="component" value="Unassembled WGS sequence"/>
</dbReference>
<evidence type="ECO:0000313" key="8">
    <source>
        <dbReference type="Proteomes" id="UP000541444"/>
    </source>
</evidence>
<dbReference type="Pfam" id="PF25320">
    <property type="entry name" value="TELO2_ARM"/>
    <property type="match status" value="1"/>
</dbReference>
<evidence type="ECO:0000259" key="6">
    <source>
        <dbReference type="Pfam" id="PF25320"/>
    </source>
</evidence>
<dbReference type="GO" id="GO:0051083">
    <property type="term" value="P:'de novo' cotranslational protein folding"/>
    <property type="evidence" value="ECO:0007669"/>
    <property type="project" value="TreeGrafter"/>
</dbReference>
<evidence type="ECO:0000259" key="5">
    <source>
        <dbReference type="Pfam" id="PF10193"/>
    </source>
</evidence>
<dbReference type="InterPro" id="IPR019337">
    <property type="entry name" value="Telomere_length_regulation_dom"/>
</dbReference>
<name>A0A7J7MK97_9MAGN</name>
<comment type="similarity">
    <text evidence="2">Belongs to the TEL2 family.</text>
</comment>
<keyword evidence="3" id="KW-0963">Cytoplasm</keyword>
<evidence type="ECO:0000256" key="3">
    <source>
        <dbReference type="ARBA" id="ARBA00022490"/>
    </source>
</evidence>
<protein>
    <recommendedName>
        <fullName evidence="9">Telomere length regulation protein conserved domain-containing protein</fullName>
    </recommendedName>
</protein>
<dbReference type="Pfam" id="PF10193">
    <property type="entry name" value="Telomere_reg-2"/>
    <property type="match status" value="1"/>
</dbReference>
<accession>A0A7J7MK97</accession>